<sequence length="925" mass="96791">MELFSALASGSGPTMLYTVYADETSRSANSVTYSVTCWARLQNQTYDYFGAVVYPKINIGGNTVSFANLGTFPKGAGAKFSTISVTVSGISATTSSVSYTFSATSQLGGTSSSTTGYVGGKSGTVSCSIYATTPWLSGQIWIKDGSTTVDSYYRENLGTGSFVLNWSGANGANGTLTYEIQRQINGGAWTIVAADNNGTFSDAPGAGANSVRYSIQAKNKVGTDVMRSDWIYSPTVYKNELRSPSLTSSAYVSYATRTFTLSLGAASDNLGSPISYTLTGIASKFTTINGPGGVSPGNITINANNGSSGIYMTIDNLKTAALNGTAHSDTNYYIGSIDLQVTATNGKGSSKTDTVSIPINLGMDAPVSGTPSVTIAATSYYLINTANYIFPEYKPVSLTIAGAIKDMLGRNCSYDIVMVEGNSQSIIKNTGIVTAATTATVNHVESGLLTAKKNVSFYVRAQTLGNEGKPSAQTPKVDLHYYKKPSVTSSDLSRITGKSTFKVVVTPSNSLGGATNTSTMPSGYTKGTSSIASGVETYTVTSSTTLADSYTALISVVVRDSVGYILSSNGSNDVTLKVTIPTFTPALSIRERGIGINGFAGTTEKLYVGGNVKLTGNLIVGGIIDMGNTNIENVNHITITDPGGGEGLEWKDPTNNWKIVVAPDNLGNATGDLQFARNGVRRATVRANGEVAAVGGFATINPSNTNASVSLNFLNNIARIRTGGTGAGADNGFQIHGTGDVIRWSVDGAGTVSNYGHLQMFNGKEIQFMNRSGMAFDGNGNMKPRDLLTHAAGAYWWVNDVNNNYPLKVWTGANGGYADVRSRPFTQVTAFTNGWADYGSFGPVAYTKDAAGFVVLQGLLRGNSGTSGSAFQLPTGFRPSTSRIFNVVNGVNGHSRLDVNADGTVVMQGGAPEFCSLNGIRFLPA</sequence>
<dbReference type="EMBL" id="CP000904">
    <property type="protein sequence ID" value="ABY46434.1"/>
    <property type="molecule type" value="Genomic_DNA"/>
</dbReference>
<evidence type="ECO:0000313" key="2">
    <source>
        <dbReference type="Proteomes" id="UP000002154"/>
    </source>
</evidence>
<geneLocation type="plasmid" evidence="1 2">
    <name>pBWB401</name>
</geneLocation>
<organism evidence="1 2">
    <name type="scientific">Bacillus mycoides (strain KBAB4)</name>
    <name type="common">Bacillus weihenstephanensis</name>
    <dbReference type="NCBI Taxonomy" id="315730"/>
    <lineage>
        <taxon>Bacteria</taxon>
        <taxon>Bacillati</taxon>
        <taxon>Bacillota</taxon>
        <taxon>Bacilli</taxon>
        <taxon>Bacillales</taxon>
        <taxon>Bacillaceae</taxon>
        <taxon>Bacillus</taxon>
        <taxon>Bacillus cereus group</taxon>
    </lineage>
</organism>
<dbReference type="HOGENOM" id="CLU_315398_0_0_9"/>
<dbReference type="eggNOG" id="ENOG5033AGZ">
    <property type="taxonomic scope" value="Bacteria"/>
</dbReference>
<dbReference type="RefSeq" id="WP_012259777.1">
    <property type="nucleotide sequence ID" value="NC_010180.1"/>
</dbReference>
<dbReference type="KEGG" id="bwe:BcerKBAB4_5442"/>
<dbReference type="AlphaFoldDB" id="A9VV02"/>
<keyword evidence="1" id="KW-0614">Plasmid</keyword>
<accession>A9VV02</accession>
<dbReference type="Proteomes" id="UP000002154">
    <property type="component" value="Plasmid pBWB401"/>
</dbReference>
<name>A9VV02_BACMK</name>
<reference evidence="1 2" key="1">
    <citation type="journal article" date="2008" name="Chem. Biol. Interact.">
        <title>Extending the Bacillus cereus group genomics to putative food-borne pathogens of different toxicity.</title>
        <authorList>
            <person name="Lapidus A."/>
            <person name="Goltsman E."/>
            <person name="Auger S."/>
            <person name="Galleron N."/>
            <person name="Segurens B."/>
            <person name="Dossat C."/>
            <person name="Land M.L."/>
            <person name="Broussolle V."/>
            <person name="Brillard J."/>
            <person name="Guinebretiere M.H."/>
            <person name="Sanchis V."/>
            <person name="Nguen-The C."/>
            <person name="Lereclus D."/>
            <person name="Richardson P."/>
            <person name="Wincker P."/>
            <person name="Weissenbach J."/>
            <person name="Ehrlich S.D."/>
            <person name="Sorokin A."/>
        </authorList>
    </citation>
    <scope>NUCLEOTIDE SEQUENCE [LARGE SCALE GENOMIC DNA]</scope>
    <source>
        <strain evidence="1 2">KBAB4</strain>
        <plasmid evidence="1 2">pBWB401</plasmid>
    </source>
</reference>
<protein>
    <submittedName>
        <fullName evidence="1">Uncharacterized protein</fullName>
    </submittedName>
</protein>
<evidence type="ECO:0000313" key="1">
    <source>
        <dbReference type="EMBL" id="ABY46434.1"/>
    </source>
</evidence>
<proteinExistence type="predicted"/>
<gene>
    <name evidence="1" type="ordered locus">BcerKBAB4_5442</name>
</gene>